<feature type="compositionally biased region" description="Basic residues" evidence="1">
    <location>
        <begin position="141"/>
        <end position="154"/>
    </location>
</feature>
<dbReference type="AlphaFoldDB" id="A0A9Q0X5Z7"/>
<sequence>MKPQASQGSATLGTLTVETEFSGSGMHLSTRPEFDPLLHSDDSDQSSDDDYGETTSSALFGREPKEPSDSGTRRSTSQSGTRRSPVHTALLSPASLPARLSSPAAEPDGKSRPALTQPASTAPATTPPDPPVQKTEEKGPKPGKKTEKHRKRHQSPSGSRHTVPSADLPPISEIATPDASSGSTAQLFPKDFQER</sequence>
<gene>
    <name evidence="2" type="ORF">JRQ81_012312</name>
</gene>
<comment type="caution">
    <text evidence="2">The sequence shown here is derived from an EMBL/GenBank/DDBJ whole genome shotgun (WGS) entry which is preliminary data.</text>
</comment>
<keyword evidence="3" id="KW-1185">Reference proteome</keyword>
<reference evidence="2" key="1">
    <citation type="journal article" date="2023" name="DNA Res.">
        <title>Chromosome-level genome assembly of Phrynocephalus forsythii using third-generation DNA sequencing and Hi-C analysis.</title>
        <authorList>
            <person name="Qi Y."/>
            <person name="Zhao W."/>
            <person name="Zhao Y."/>
            <person name="Niu C."/>
            <person name="Cao S."/>
            <person name="Zhang Y."/>
        </authorList>
    </citation>
    <scope>NUCLEOTIDE SEQUENCE</scope>
    <source>
        <tissue evidence="2">Muscle</tissue>
    </source>
</reference>
<name>A0A9Q0X5Z7_9SAUR</name>
<feature type="compositionally biased region" description="Basic and acidic residues" evidence="1">
    <location>
        <begin position="30"/>
        <end position="42"/>
    </location>
</feature>
<feature type="compositionally biased region" description="Low complexity" evidence="1">
    <location>
        <begin position="73"/>
        <end position="106"/>
    </location>
</feature>
<feature type="compositionally biased region" description="Polar residues" evidence="1">
    <location>
        <begin position="1"/>
        <end position="22"/>
    </location>
</feature>
<evidence type="ECO:0000313" key="3">
    <source>
        <dbReference type="Proteomes" id="UP001142489"/>
    </source>
</evidence>
<feature type="compositionally biased region" description="Basic and acidic residues" evidence="1">
    <location>
        <begin position="62"/>
        <end position="72"/>
    </location>
</feature>
<evidence type="ECO:0000313" key="2">
    <source>
        <dbReference type="EMBL" id="KAJ7303365.1"/>
    </source>
</evidence>
<protein>
    <submittedName>
        <fullName evidence="2">Uncharacterized protein</fullName>
    </submittedName>
</protein>
<proteinExistence type="predicted"/>
<feature type="compositionally biased region" description="Low complexity" evidence="1">
    <location>
        <begin position="113"/>
        <end position="124"/>
    </location>
</feature>
<dbReference type="EMBL" id="JAPFRF010000024">
    <property type="protein sequence ID" value="KAJ7303365.1"/>
    <property type="molecule type" value="Genomic_DNA"/>
</dbReference>
<feature type="region of interest" description="Disordered" evidence="1">
    <location>
        <begin position="1"/>
        <end position="195"/>
    </location>
</feature>
<dbReference type="Proteomes" id="UP001142489">
    <property type="component" value="Unassembled WGS sequence"/>
</dbReference>
<feature type="compositionally biased region" description="Acidic residues" evidence="1">
    <location>
        <begin position="43"/>
        <end position="52"/>
    </location>
</feature>
<organism evidence="2 3">
    <name type="scientific">Phrynocephalus forsythii</name>
    <dbReference type="NCBI Taxonomy" id="171643"/>
    <lineage>
        <taxon>Eukaryota</taxon>
        <taxon>Metazoa</taxon>
        <taxon>Chordata</taxon>
        <taxon>Craniata</taxon>
        <taxon>Vertebrata</taxon>
        <taxon>Euteleostomi</taxon>
        <taxon>Lepidosauria</taxon>
        <taxon>Squamata</taxon>
        <taxon>Bifurcata</taxon>
        <taxon>Unidentata</taxon>
        <taxon>Episquamata</taxon>
        <taxon>Toxicofera</taxon>
        <taxon>Iguania</taxon>
        <taxon>Acrodonta</taxon>
        <taxon>Agamidae</taxon>
        <taxon>Agaminae</taxon>
        <taxon>Phrynocephalus</taxon>
    </lineage>
</organism>
<accession>A0A9Q0X5Z7</accession>
<evidence type="ECO:0000256" key="1">
    <source>
        <dbReference type="SAM" id="MobiDB-lite"/>
    </source>
</evidence>